<dbReference type="Gene3D" id="3.40.50.2020">
    <property type="match status" value="1"/>
</dbReference>
<dbReference type="KEGG" id="cthd:CDO33_07660"/>
<keyword evidence="2" id="KW-1185">Reference proteome</keyword>
<sequence>MTESKEKLISWLFETKAVRVCPEDKPFWYTSGTIGPYYINTHFLYGSEEKANDLLKLIDDVKHDHQGCPLKVRAAVRENYEKDDIYKGLIDEMSLFIRNNIEMDQVDYISGGERRDWFFSLMMADIFDKPHVTIYKDLSCTVSFGDRTEIMDNMHGKKVLHIADLITEASSYERAWIPAIEDRRGKMNWSVVVVDRMQGGGELLAGKGVESHAMISINISLFEKAFALGLINKEQYEMIREYMINPKEAMKKFINTHPEFLRNALSSDSKTRERAQLFISKNPYDLDEKVLSMYRDE</sequence>
<dbReference type="EMBL" id="NIOJ01000008">
    <property type="protein sequence ID" value="PNU00633.1"/>
    <property type="molecule type" value="Genomic_DNA"/>
</dbReference>
<dbReference type="Proteomes" id="UP000236151">
    <property type="component" value="Unassembled WGS sequence"/>
</dbReference>
<keyword evidence="1" id="KW-0328">Glycosyltransferase</keyword>
<dbReference type="InterPro" id="IPR029057">
    <property type="entry name" value="PRTase-like"/>
</dbReference>
<comment type="caution">
    <text evidence="1">The sequence shown here is derived from an EMBL/GenBank/DDBJ whole genome shotgun (WGS) entry which is preliminary data.</text>
</comment>
<dbReference type="SUPFAM" id="SSF53271">
    <property type="entry name" value="PRTase-like"/>
    <property type="match status" value="1"/>
</dbReference>
<evidence type="ECO:0000313" key="2">
    <source>
        <dbReference type="Proteomes" id="UP000236151"/>
    </source>
</evidence>
<proteinExistence type="predicted"/>
<name>A0A2K2FPC0_9CLOT</name>
<dbReference type="GO" id="GO:0016757">
    <property type="term" value="F:glycosyltransferase activity"/>
    <property type="evidence" value="ECO:0007669"/>
    <property type="project" value="UniProtKB-KW"/>
</dbReference>
<keyword evidence="1" id="KW-0808">Transferase</keyword>
<dbReference type="RefSeq" id="WP_103080662.1">
    <property type="nucleotide sequence ID" value="NZ_CP021850.1"/>
</dbReference>
<protein>
    <submittedName>
        <fullName evidence="1">Orotate phosphoribosyltransferase</fullName>
    </submittedName>
</protein>
<organism evidence="1 2">
    <name type="scientific">Clostridium thermosuccinogenes</name>
    <dbReference type="NCBI Taxonomy" id="84032"/>
    <lineage>
        <taxon>Bacteria</taxon>
        <taxon>Bacillati</taxon>
        <taxon>Bacillota</taxon>
        <taxon>Clostridia</taxon>
        <taxon>Eubacteriales</taxon>
        <taxon>Clostridiaceae</taxon>
        <taxon>Clostridium</taxon>
    </lineage>
</organism>
<gene>
    <name evidence="1" type="ORF">CDQ84_05160</name>
</gene>
<dbReference type="OrthoDB" id="2581333at2"/>
<reference evidence="1 2" key="1">
    <citation type="submission" date="2017-06" db="EMBL/GenBank/DDBJ databases">
        <title>Investigating the central metabolism of Clostridium thermosuccinogenes.</title>
        <authorList>
            <person name="Koendjbiharie J.G."/>
            <person name="van Kranenburg R."/>
        </authorList>
    </citation>
    <scope>NUCLEOTIDE SEQUENCE [LARGE SCALE GENOMIC DNA]</scope>
    <source>
        <strain evidence="1 2">DSM 5806</strain>
    </source>
</reference>
<evidence type="ECO:0000313" key="1">
    <source>
        <dbReference type="EMBL" id="PNU00633.1"/>
    </source>
</evidence>
<accession>A0A2K2FPC0</accession>
<dbReference type="AlphaFoldDB" id="A0A2K2FPC0"/>